<dbReference type="EMBL" id="FOXH01000009">
    <property type="protein sequence ID" value="SFQ08105.1"/>
    <property type="molecule type" value="Genomic_DNA"/>
</dbReference>
<evidence type="ECO:0000256" key="2">
    <source>
        <dbReference type="ARBA" id="ARBA00009959"/>
    </source>
</evidence>
<evidence type="ECO:0000256" key="1">
    <source>
        <dbReference type="ARBA" id="ARBA00001946"/>
    </source>
</evidence>
<dbReference type="PANTHER" id="PTHR34405">
    <property type="entry name" value="CRISPR-ASSOCIATED ENDORIBONUCLEASE CAS2"/>
    <property type="match status" value="1"/>
</dbReference>
<sequence length="87" mass="10535">MYVILVYDFKEKRVGKILKHCRKYLNWIQNSVFEGEITEVKLKELLIGARKFMNEEEDSIIIFKSREERWMDKQIVGVERMGTDNFM</sequence>
<dbReference type="STRING" id="1079859.SAMN04515674_109181"/>
<evidence type="ECO:0000256" key="8">
    <source>
        <dbReference type="ARBA" id="ARBA00023118"/>
    </source>
</evidence>
<dbReference type="AlphaFoldDB" id="A0A1I5VKS9"/>
<dbReference type="InterPro" id="IPR021127">
    <property type="entry name" value="CRISPR_associated_Cas2"/>
</dbReference>
<dbReference type="GO" id="GO:0046872">
    <property type="term" value="F:metal ion binding"/>
    <property type="evidence" value="ECO:0007669"/>
    <property type="project" value="UniProtKB-UniRule"/>
</dbReference>
<evidence type="ECO:0000256" key="3">
    <source>
        <dbReference type="ARBA" id="ARBA00022722"/>
    </source>
</evidence>
<comment type="function">
    <text evidence="9">CRISPR (clustered regularly interspaced short palindromic repeat), is an adaptive immune system that provides protection against mobile genetic elements (viruses, transposable elements and conjugative plasmids). CRISPR clusters contain sequences complementary to antecedent mobile elements and target invading nucleic acids. CRISPR clusters are transcribed and processed into CRISPR RNA (crRNA). Functions as a ssRNA-specific endoribonuclease. Involved in the integration of spacer DNA into the CRISPR cassette.</text>
</comment>
<dbReference type="SUPFAM" id="SSF143430">
    <property type="entry name" value="TTP0101/SSO1404-like"/>
    <property type="match status" value="1"/>
</dbReference>
<organism evidence="10 11">
    <name type="scientific">Pseudarcicella hirudinis</name>
    <dbReference type="NCBI Taxonomy" id="1079859"/>
    <lineage>
        <taxon>Bacteria</taxon>
        <taxon>Pseudomonadati</taxon>
        <taxon>Bacteroidota</taxon>
        <taxon>Cytophagia</taxon>
        <taxon>Cytophagales</taxon>
        <taxon>Flectobacillaceae</taxon>
        <taxon>Pseudarcicella</taxon>
    </lineage>
</organism>
<dbReference type="NCBIfam" id="TIGR01573">
    <property type="entry name" value="cas2"/>
    <property type="match status" value="1"/>
</dbReference>
<dbReference type="InterPro" id="IPR019199">
    <property type="entry name" value="Virulence_VapD/CRISPR_Cas2"/>
</dbReference>
<dbReference type="OrthoDB" id="279819at2"/>
<accession>A0A1I5VKS9</accession>
<keyword evidence="3 9" id="KW-0540">Nuclease</keyword>
<dbReference type="HAMAP" id="MF_01471">
    <property type="entry name" value="Cas2"/>
    <property type="match status" value="1"/>
</dbReference>
<evidence type="ECO:0000313" key="11">
    <source>
        <dbReference type="Proteomes" id="UP000199306"/>
    </source>
</evidence>
<keyword evidence="11" id="KW-1185">Reference proteome</keyword>
<dbReference type="GO" id="GO:0043571">
    <property type="term" value="P:maintenance of CRISPR repeat elements"/>
    <property type="evidence" value="ECO:0007669"/>
    <property type="project" value="UniProtKB-UniRule"/>
</dbReference>
<keyword evidence="6 9" id="KW-0378">Hydrolase</keyword>
<protein>
    <recommendedName>
        <fullName evidence="9">CRISPR-associated endoribonuclease Cas2</fullName>
        <ecNumber evidence="9">3.1.-.-</ecNumber>
    </recommendedName>
</protein>
<name>A0A1I5VKS9_9BACT</name>
<evidence type="ECO:0000256" key="5">
    <source>
        <dbReference type="ARBA" id="ARBA00022759"/>
    </source>
</evidence>
<dbReference type="EC" id="3.1.-.-" evidence="9"/>
<keyword evidence="5 9" id="KW-0255">Endonuclease</keyword>
<keyword evidence="8 9" id="KW-0051">Antiviral defense</keyword>
<comment type="subunit">
    <text evidence="9">Homodimer, forms a heterotetramer with a Cas1 homodimer.</text>
</comment>
<dbReference type="PANTHER" id="PTHR34405:SF1">
    <property type="entry name" value="CRISPR-ASSOCIATED ENDORIBONUCLEASE CAS2"/>
    <property type="match status" value="1"/>
</dbReference>
<evidence type="ECO:0000256" key="9">
    <source>
        <dbReference type="HAMAP-Rule" id="MF_01471"/>
    </source>
</evidence>
<evidence type="ECO:0000256" key="7">
    <source>
        <dbReference type="ARBA" id="ARBA00022842"/>
    </source>
</evidence>
<dbReference type="CDD" id="cd09725">
    <property type="entry name" value="Cas2_I_II_III"/>
    <property type="match status" value="1"/>
</dbReference>
<gene>
    <name evidence="9" type="primary">cas2</name>
    <name evidence="10" type="ORF">SAMN04515674_109181</name>
</gene>
<keyword evidence="7 9" id="KW-0460">Magnesium</keyword>
<proteinExistence type="inferred from homology"/>
<comment type="similarity">
    <text evidence="2 9">Belongs to the CRISPR-associated endoribonuclease Cas2 protein family.</text>
</comment>
<keyword evidence="4 9" id="KW-0479">Metal-binding</keyword>
<dbReference type="RefSeq" id="WP_092018201.1">
    <property type="nucleotide sequence ID" value="NZ_FOXH01000009.1"/>
</dbReference>
<evidence type="ECO:0000256" key="4">
    <source>
        <dbReference type="ARBA" id="ARBA00022723"/>
    </source>
</evidence>
<dbReference type="GO" id="GO:0016787">
    <property type="term" value="F:hydrolase activity"/>
    <property type="evidence" value="ECO:0007669"/>
    <property type="project" value="UniProtKB-KW"/>
</dbReference>
<feature type="binding site" evidence="9">
    <location>
        <position position="8"/>
    </location>
    <ligand>
        <name>Mg(2+)</name>
        <dbReference type="ChEBI" id="CHEBI:18420"/>
        <note>catalytic</note>
    </ligand>
</feature>
<reference evidence="10 11" key="1">
    <citation type="submission" date="2016-10" db="EMBL/GenBank/DDBJ databases">
        <authorList>
            <person name="de Groot N.N."/>
        </authorList>
    </citation>
    <scope>NUCLEOTIDE SEQUENCE [LARGE SCALE GENOMIC DNA]</scope>
    <source>
        <strain evidence="11">E92,LMG 26720,CCM 7988</strain>
    </source>
</reference>
<dbReference type="Pfam" id="PF09827">
    <property type="entry name" value="CRISPR_Cas2"/>
    <property type="match status" value="1"/>
</dbReference>
<dbReference type="GO" id="GO:0004521">
    <property type="term" value="F:RNA endonuclease activity"/>
    <property type="evidence" value="ECO:0007669"/>
    <property type="project" value="InterPro"/>
</dbReference>
<evidence type="ECO:0000256" key="6">
    <source>
        <dbReference type="ARBA" id="ARBA00022801"/>
    </source>
</evidence>
<dbReference type="GO" id="GO:0051607">
    <property type="term" value="P:defense response to virus"/>
    <property type="evidence" value="ECO:0007669"/>
    <property type="project" value="UniProtKB-UniRule"/>
</dbReference>
<evidence type="ECO:0000313" key="10">
    <source>
        <dbReference type="EMBL" id="SFQ08105.1"/>
    </source>
</evidence>
<comment type="cofactor">
    <cofactor evidence="1 9">
        <name>Mg(2+)</name>
        <dbReference type="ChEBI" id="CHEBI:18420"/>
    </cofactor>
</comment>
<dbReference type="Proteomes" id="UP000199306">
    <property type="component" value="Unassembled WGS sequence"/>
</dbReference>
<dbReference type="Gene3D" id="3.30.70.240">
    <property type="match status" value="1"/>
</dbReference>